<reference evidence="4 5" key="1">
    <citation type="submission" date="2019-03" db="EMBL/GenBank/DDBJ databases">
        <title>Genomic Encyclopedia of Archaeal and Bacterial Type Strains, Phase II (KMG-II): from individual species to whole genera.</title>
        <authorList>
            <person name="Goeker M."/>
        </authorList>
    </citation>
    <scope>NUCLEOTIDE SEQUENCE [LARGE SCALE GENOMIC DNA]</scope>
    <source>
        <strain evidence="4 5">DSM 45499</strain>
    </source>
</reference>
<protein>
    <submittedName>
        <fullName evidence="4">Carbohydrate binding protein with CBM6 domain</fullName>
    </submittedName>
</protein>
<evidence type="ECO:0000313" key="5">
    <source>
        <dbReference type="Proteomes" id="UP000294927"/>
    </source>
</evidence>
<dbReference type="CDD" id="cd04080">
    <property type="entry name" value="CBM6_cellulase-like"/>
    <property type="match status" value="1"/>
</dbReference>
<proteinExistence type="predicted"/>
<dbReference type="Pfam" id="PF18099">
    <property type="entry name" value="CBM_35_2"/>
    <property type="match status" value="1"/>
</dbReference>
<dbReference type="Pfam" id="PF16402">
    <property type="entry name" value="DUF5010"/>
    <property type="match status" value="1"/>
</dbReference>
<gene>
    <name evidence="4" type="ORF">CLV71_108195</name>
</gene>
<dbReference type="InterPro" id="IPR008979">
    <property type="entry name" value="Galactose-bd-like_sf"/>
</dbReference>
<dbReference type="Gene3D" id="2.60.120.260">
    <property type="entry name" value="Galactose-binding domain-like"/>
    <property type="match status" value="1"/>
</dbReference>
<dbReference type="EMBL" id="SOCP01000008">
    <property type="protein sequence ID" value="TDV48835.1"/>
    <property type="molecule type" value="Genomic_DNA"/>
</dbReference>
<dbReference type="Proteomes" id="UP000294927">
    <property type="component" value="Unassembled WGS sequence"/>
</dbReference>
<feature type="domain" description="CBM6" evidence="3">
    <location>
        <begin position="368"/>
        <end position="502"/>
    </location>
</feature>
<keyword evidence="1 2" id="KW-0732">Signal</keyword>
<evidence type="ECO:0000259" key="3">
    <source>
        <dbReference type="PROSITE" id="PS51175"/>
    </source>
</evidence>
<dbReference type="InterPro" id="IPR005084">
    <property type="entry name" value="CBM6"/>
</dbReference>
<name>A0A4R7VI30_9PSEU</name>
<dbReference type="SMART" id="SM00606">
    <property type="entry name" value="CBD_IV"/>
    <property type="match status" value="1"/>
</dbReference>
<organism evidence="4 5">
    <name type="scientific">Actinophytocola oryzae</name>
    <dbReference type="NCBI Taxonomy" id="502181"/>
    <lineage>
        <taxon>Bacteria</taxon>
        <taxon>Bacillati</taxon>
        <taxon>Actinomycetota</taxon>
        <taxon>Actinomycetes</taxon>
        <taxon>Pseudonocardiales</taxon>
        <taxon>Pseudonocardiaceae</taxon>
    </lineage>
</organism>
<dbReference type="InterPro" id="IPR032178">
    <property type="entry name" value="DUF5010"/>
</dbReference>
<evidence type="ECO:0000256" key="1">
    <source>
        <dbReference type="ARBA" id="ARBA00022729"/>
    </source>
</evidence>
<accession>A0A4R7VI30</accession>
<dbReference type="SUPFAM" id="SSF49785">
    <property type="entry name" value="Galactose-binding domain-like"/>
    <property type="match status" value="1"/>
</dbReference>
<comment type="caution">
    <text evidence="4">The sequence shown here is derived from an EMBL/GenBank/DDBJ whole genome shotgun (WGS) entry which is preliminary data.</text>
</comment>
<sequence length="503" mass="54648">MRRIVSAVGAISLTVPLMVVSPASVPAATSGYVGVTFGFDSGTLRGAPYDNQGNRIYNVPMFRPTGDLTVFWDNYVEQLVTAGVDFVAVNTRGYVPGSAAPSGSGDPRILGGLVAAINRRGVAGQLKIAAFDDTPASLTDKKNQVKHHTGGYEPKFDLGDATGAGEGGYQYYWDYNLREFYRQVPDSVRFKLDGRPLVYEWSIGDFAFSNQGNGNASRLLQYVRSHAQSEFGFNPYIVVDQNWPQEDPTTVDNVDGVDNWFGVPGPGYTQNTFKNNKYGVAVPGFRFVSGSTNMVIDPRHGQTYAANLAATAGSGAKVTLIEGFTDWQENAAVMRTAEGGYDQRLTDYPNQMLNITRRYSRTPFPSTLRIEAESADSVFDTTSTNTLGTYRDGSLDVERTPDSGGGWDVGATAAGEWLEWKELPIQGTVRLRARVATPNTGATLRFLVDGRAGPTVTVPNTGNWQTYQTVDAGSFTLPTGSYHTVRVEFPNGNLNLNFWTASP</sequence>
<keyword evidence="5" id="KW-1185">Reference proteome</keyword>
<evidence type="ECO:0000256" key="2">
    <source>
        <dbReference type="SAM" id="SignalP"/>
    </source>
</evidence>
<dbReference type="GO" id="GO:0030246">
    <property type="term" value="F:carbohydrate binding"/>
    <property type="evidence" value="ECO:0007669"/>
    <property type="project" value="InterPro"/>
</dbReference>
<dbReference type="InterPro" id="IPR006584">
    <property type="entry name" value="Cellulose-bd_IV"/>
</dbReference>
<dbReference type="AlphaFoldDB" id="A0A4R7VI30"/>
<evidence type="ECO:0000313" key="4">
    <source>
        <dbReference type="EMBL" id="TDV48835.1"/>
    </source>
</evidence>
<dbReference type="InterPro" id="IPR041342">
    <property type="entry name" value="CBM35"/>
</dbReference>
<feature type="signal peptide" evidence="2">
    <location>
        <begin position="1"/>
        <end position="27"/>
    </location>
</feature>
<feature type="chain" id="PRO_5020991986" evidence="2">
    <location>
        <begin position="28"/>
        <end position="503"/>
    </location>
</feature>
<dbReference type="Gene3D" id="3.20.20.80">
    <property type="entry name" value="Glycosidases"/>
    <property type="match status" value="1"/>
</dbReference>
<dbReference type="PROSITE" id="PS51175">
    <property type="entry name" value="CBM6"/>
    <property type="match status" value="1"/>
</dbReference>